<dbReference type="RefSeq" id="WP_327774238.1">
    <property type="nucleotide sequence ID" value="NZ_JAYXUG010000002.1"/>
</dbReference>
<accession>A0ABU6L3F1</accession>
<evidence type="ECO:0000313" key="1">
    <source>
        <dbReference type="EMBL" id="MEC6831090.1"/>
    </source>
</evidence>
<organism evidence="1 2">
    <name type="scientific">Photobacterium toruni</name>
    <dbReference type="NCBI Taxonomy" id="1935446"/>
    <lineage>
        <taxon>Bacteria</taxon>
        <taxon>Pseudomonadati</taxon>
        <taxon>Pseudomonadota</taxon>
        <taxon>Gammaproteobacteria</taxon>
        <taxon>Vibrionales</taxon>
        <taxon>Vibrionaceae</taxon>
        <taxon>Photobacterium</taxon>
    </lineage>
</organism>
<reference evidence="1 2" key="1">
    <citation type="submission" date="2024-01" db="EMBL/GenBank/DDBJ databases">
        <title>Active colonisers of the gastrointestinal tract of Atlantic salmon farmed in a warm water region.</title>
        <authorList>
            <person name="Bowman J.P."/>
        </authorList>
    </citation>
    <scope>NUCLEOTIDE SEQUENCE [LARGE SCALE GENOMIC DNA]</scope>
    <source>
        <strain evidence="1 2">S3MW1</strain>
    </source>
</reference>
<name>A0ABU6L3F1_9GAMM</name>
<proteinExistence type="predicted"/>
<comment type="caution">
    <text evidence="1">The sequence shown here is derived from an EMBL/GenBank/DDBJ whole genome shotgun (WGS) entry which is preliminary data.</text>
</comment>
<protein>
    <recommendedName>
        <fullName evidence="3">Asp/Glu/Hydantoin racemase</fullName>
    </recommendedName>
</protein>
<keyword evidence="2" id="KW-1185">Reference proteome</keyword>
<dbReference type="EMBL" id="JAYXUG010000002">
    <property type="protein sequence ID" value="MEC6831090.1"/>
    <property type="molecule type" value="Genomic_DNA"/>
</dbReference>
<gene>
    <name evidence="1" type="ORF">VXS06_04850</name>
</gene>
<sequence length="221" mass="24393">MQIAFLHTLSANQTLFDLFIASSGLEKRVSIRHYCAPKLLQHASEMGIDDELAAMVEQQIVLLEEQGADWIICTCSSIGGLAEQAKTRFAQVMRVDRPMASEASQCGHIKVLAALETTINSTMILLAEYDADIVQRATVEVIPEAWAHYLAGDNDTYLAIIAQYTYDHCENDSRIVLAQASMAPAILQLDQATRQRTLTSPSLCLDYLLAELENNDNGDSQ</sequence>
<evidence type="ECO:0008006" key="3">
    <source>
        <dbReference type="Google" id="ProtNLM"/>
    </source>
</evidence>
<dbReference type="Proteomes" id="UP001306119">
    <property type="component" value="Unassembled WGS sequence"/>
</dbReference>
<evidence type="ECO:0000313" key="2">
    <source>
        <dbReference type="Proteomes" id="UP001306119"/>
    </source>
</evidence>